<keyword evidence="6 8" id="KW-0175">Coiled coil</keyword>
<dbReference type="InterPro" id="IPR003649">
    <property type="entry name" value="Bbox_C"/>
</dbReference>
<evidence type="ECO:0000313" key="12">
    <source>
        <dbReference type="Proteomes" id="UP000694569"/>
    </source>
</evidence>
<dbReference type="InterPro" id="IPR017907">
    <property type="entry name" value="Znf_RING_CS"/>
</dbReference>
<evidence type="ECO:0000256" key="6">
    <source>
        <dbReference type="ARBA" id="ARBA00023054"/>
    </source>
</evidence>
<evidence type="ECO:0000259" key="10">
    <source>
        <dbReference type="PROSITE" id="PS50188"/>
    </source>
</evidence>
<evidence type="ECO:0000256" key="3">
    <source>
        <dbReference type="ARBA" id="ARBA00022771"/>
    </source>
</evidence>
<dbReference type="SUPFAM" id="SSF49899">
    <property type="entry name" value="Concanavalin A-like lectins/glucanases"/>
    <property type="match status" value="1"/>
</dbReference>
<evidence type="ECO:0000256" key="4">
    <source>
        <dbReference type="ARBA" id="ARBA00022833"/>
    </source>
</evidence>
<dbReference type="GO" id="GO:0005737">
    <property type="term" value="C:cytoplasm"/>
    <property type="evidence" value="ECO:0007669"/>
    <property type="project" value="UniProtKB-ARBA"/>
</dbReference>
<reference evidence="11" key="1">
    <citation type="submission" date="2025-08" db="UniProtKB">
        <authorList>
            <consortium name="Ensembl"/>
        </authorList>
    </citation>
    <scope>IDENTIFICATION</scope>
</reference>
<dbReference type="SUPFAM" id="SSF57850">
    <property type="entry name" value="RING/U-box"/>
    <property type="match status" value="1"/>
</dbReference>
<keyword evidence="2" id="KW-0479">Metal-binding</keyword>
<dbReference type="SUPFAM" id="SSF57845">
    <property type="entry name" value="B-box zinc-binding domain"/>
    <property type="match status" value="1"/>
</dbReference>
<dbReference type="SMART" id="SM00502">
    <property type="entry name" value="BBC"/>
    <property type="match status" value="1"/>
</dbReference>
<keyword evidence="5" id="KW-0391">Immunity</keyword>
<dbReference type="PROSITE" id="PS50188">
    <property type="entry name" value="B302_SPRY"/>
    <property type="match status" value="1"/>
</dbReference>
<dbReference type="CDD" id="cd12891">
    <property type="entry name" value="SPRY_PRY_C-I_2"/>
    <property type="match status" value="1"/>
</dbReference>
<dbReference type="OrthoDB" id="6105938at2759"/>
<dbReference type="PROSITE" id="PS50089">
    <property type="entry name" value="ZF_RING_2"/>
    <property type="match status" value="1"/>
</dbReference>
<dbReference type="PANTHER" id="PTHR25465">
    <property type="entry name" value="B-BOX DOMAIN CONTAINING"/>
    <property type="match status" value="1"/>
</dbReference>
<keyword evidence="1" id="KW-0399">Innate immunity</keyword>
<proteinExistence type="predicted"/>
<dbReference type="Pfam" id="PF00643">
    <property type="entry name" value="zf-B_box"/>
    <property type="match status" value="1"/>
</dbReference>
<dbReference type="Pfam" id="PF00622">
    <property type="entry name" value="SPRY"/>
    <property type="match status" value="1"/>
</dbReference>
<dbReference type="SMART" id="SM00449">
    <property type="entry name" value="SPRY"/>
    <property type="match status" value="1"/>
</dbReference>
<reference evidence="11" key="2">
    <citation type="submission" date="2025-09" db="UniProtKB">
        <authorList>
            <consortium name="Ensembl"/>
        </authorList>
    </citation>
    <scope>IDENTIFICATION</scope>
</reference>
<evidence type="ECO:0000256" key="7">
    <source>
        <dbReference type="PROSITE-ProRule" id="PRU00175"/>
    </source>
</evidence>
<dbReference type="GO" id="GO:0008270">
    <property type="term" value="F:zinc ion binding"/>
    <property type="evidence" value="ECO:0007669"/>
    <property type="project" value="UniProtKB-KW"/>
</dbReference>
<dbReference type="PRINTS" id="PR01407">
    <property type="entry name" value="BUTYPHLNCDUF"/>
</dbReference>
<name>A0A8C5PGX6_9ANUR</name>
<evidence type="ECO:0000256" key="1">
    <source>
        <dbReference type="ARBA" id="ARBA00022588"/>
    </source>
</evidence>
<evidence type="ECO:0000256" key="2">
    <source>
        <dbReference type="ARBA" id="ARBA00022723"/>
    </source>
</evidence>
<dbReference type="InterPro" id="IPR043136">
    <property type="entry name" value="B30.2/SPRY_sf"/>
</dbReference>
<dbReference type="Ensembl" id="ENSLLET00000023497.1">
    <property type="protein sequence ID" value="ENSLLEP00000022626.1"/>
    <property type="gene ID" value="ENSLLEG00000014366.1"/>
</dbReference>
<dbReference type="Proteomes" id="UP000694569">
    <property type="component" value="Unplaced"/>
</dbReference>
<keyword evidence="12" id="KW-1185">Reference proteome</keyword>
<evidence type="ECO:0000313" key="11">
    <source>
        <dbReference type="Ensembl" id="ENSLLEP00000022626.1"/>
    </source>
</evidence>
<dbReference type="InterPro" id="IPR006574">
    <property type="entry name" value="PRY"/>
</dbReference>
<sequence>MASADLRDELTCCICLNIYTDPVTLICGHSFCQDCISSTWEIPEEKGYFCPECRHRSRYKSNLCRNLRLCNIVESFRSMYLEQNEAGIFCTYCDSPVPAAKVCLHCEVSLCDKHLMKHNRAVEHVLLEPTTSWENRKCSVHKKALEYYCCEAGICVYCSAGEHREHAVETLNEASEKRKHNLRNILEELTSKRKEVENRIQSLQGQSREQQETFEVFKKEVTDMIENIRNKLGALEKELMSEISRQTQKVSQQILDLEIKKEELSRKMRHIEELCNVTDPLTVLQGRESDGDDYCVSEGEDIEDTEGDNTKVVEYLRLNNIIEALNSSLPKLATTIRNCLLPPEASDMLLGVHMASEMILDINTAGNYVHVSEDLKTASYSRIKKNRPETLARFSHNQVLSSGSFSSGKHYWEVEVNKSGGAVVGLAYPSIDRKGMQSAIGNDKKSWGLWTCKNHYFARHDSKVTRLPHSPSCQRLGLFLDYEAGRLSIYELCDPVRHIHTITAVFAEPLHAMFGAYSMLGEPQKQIHNKQPAWVSIRSHLD</sequence>
<dbReference type="AlphaFoldDB" id="A0A8C5PGX6"/>
<dbReference type="SMART" id="SM00589">
    <property type="entry name" value="PRY"/>
    <property type="match status" value="1"/>
</dbReference>
<feature type="domain" description="B30.2/SPRY" evidence="10">
    <location>
        <begin position="337"/>
        <end position="533"/>
    </location>
</feature>
<feature type="domain" description="RING-type" evidence="9">
    <location>
        <begin position="12"/>
        <end position="54"/>
    </location>
</feature>
<dbReference type="GO" id="GO:0045087">
    <property type="term" value="P:innate immune response"/>
    <property type="evidence" value="ECO:0007669"/>
    <property type="project" value="UniProtKB-KW"/>
</dbReference>
<dbReference type="Gene3D" id="2.60.120.920">
    <property type="match status" value="1"/>
</dbReference>
<dbReference type="InterPro" id="IPR003877">
    <property type="entry name" value="SPRY_dom"/>
</dbReference>
<dbReference type="Gene3D" id="3.30.40.10">
    <property type="entry name" value="Zinc/RING finger domain, C3HC4 (zinc finger)"/>
    <property type="match status" value="1"/>
</dbReference>
<keyword evidence="3 7" id="KW-0863">Zinc-finger</keyword>
<dbReference type="Gene3D" id="3.30.160.60">
    <property type="entry name" value="Classic Zinc Finger"/>
    <property type="match status" value="1"/>
</dbReference>
<feature type="coiled-coil region" evidence="8">
    <location>
        <begin position="172"/>
        <end position="274"/>
    </location>
</feature>
<accession>A0A8C5PGX6</accession>
<evidence type="ECO:0000256" key="8">
    <source>
        <dbReference type="SAM" id="Coils"/>
    </source>
</evidence>
<organism evidence="11 12">
    <name type="scientific">Leptobrachium leishanense</name>
    <name type="common">Leishan spiny toad</name>
    <dbReference type="NCBI Taxonomy" id="445787"/>
    <lineage>
        <taxon>Eukaryota</taxon>
        <taxon>Metazoa</taxon>
        <taxon>Chordata</taxon>
        <taxon>Craniata</taxon>
        <taxon>Vertebrata</taxon>
        <taxon>Euteleostomi</taxon>
        <taxon>Amphibia</taxon>
        <taxon>Batrachia</taxon>
        <taxon>Anura</taxon>
        <taxon>Pelobatoidea</taxon>
        <taxon>Megophryidae</taxon>
        <taxon>Leptobrachium</taxon>
    </lineage>
</organism>
<protein>
    <submittedName>
        <fullName evidence="11">Uncharacterized protein</fullName>
    </submittedName>
</protein>
<dbReference type="GeneTree" id="ENSGT01030000234583"/>
<dbReference type="InterPro" id="IPR013320">
    <property type="entry name" value="ConA-like_dom_sf"/>
</dbReference>
<evidence type="ECO:0000256" key="5">
    <source>
        <dbReference type="ARBA" id="ARBA00022859"/>
    </source>
</evidence>
<dbReference type="InterPro" id="IPR051051">
    <property type="entry name" value="E3_ubiq-ligase_TRIM/RNF"/>
</dbReference>
<dbReference type="SMART" id="SM00184">
    <property type="entry name" value="RING"/>
    <property type="match status" value="1"/>
</dbReference>
<evidence type="ECO:0000259" key="9">
    <source>
        <dbReference type="PROSITE" id="PS50089"/>
    </source>
</evidence>
<dbReference type="Pfam" id="PF13765">
    <property type="entry name" value="PRY"/>
    <property type="match status" value="1"/>
</dbReference>
<keyword evidence="4" id="KW-0862">Zinc</keyword>
<dbReference type="PROSITE" id="PS00518">
    <property type="entry name" value="ZF_RING_1"/>
    <property type="match status" value="1"/>
</dbReference>
<dbReference type="Pfam" id="PF15227">
    <property type="entry name" value="zf-C3HC4_4"/>
    <property type="match status" value="1"/>
</dbReference>
<dbReference type="PANTHER" id="PTHR25465:SF41">
    <property type="entry name" value="E3 UBIQUITIN-PROTEIN LIGASE RNF135"/>
    <property type="match status" value="1"/>
</dbReference>
<dbReference type="InterPro" id="IPR000315">
    <property type="entry name" value="Znf_B-box"/>
</dbReference>
<dbReference type="CDD" id="cd19769">
    <property type="entry name" value="Bbox2_TRIM16-like"/>
    <property type="match status" value="1"/>
</dbReference>
<dbReference type="InterPro" id="IPR003879">
    <property type="entry name" value="Butyrophylin_SPRY"/>
</dbReference>
<dbReference type="SMART" id="SM00336">
    <property type="entry name" value="BBOX"/>
    <property type="match status" value="1"/>
</dbReference>
<dbReference type="InterPro" id="IPR001870">
    <property type="entry name" value="B30.2/SPRY"/>
</dbReference>
<dbReference type="InterPro" id="IPR001841">
    <property type="entry name" value="Znf_RING"/>
</dbReference>
<dbReference type="InterPro" id="IPR013083">
    <property type="entry name" value="Znf_RING/FYVE/PHD"/>
</dbReference>